<evidence type="ECO:0000313" key="7">
    <source>
        <dbReference type="Proteomes" id="UP000006565"/>
    </source>
</evidence>
<dbReference type="NCBIfam" id="TIGR03552">
    <property type="entry name" value="F420_cofC"/>
    <property type="match status" value="1"/>
</dbReference>
<dbReference type="GeneID" id="9743168"/>
<comment type="pathway">
    <text evidence="5">Cofactor biosynthesis; coenzyme F420 biosynthesis.</text>
</comment>
<keyword evidence="2 5" id="KW-0548">Nucleotidyltransferase</keyword>
<dbReference type="UniPathway" id="UPA00071"/>
<evidence type="ECO:0000256" key="3">
    <source>
        <dbReference type="ARBA" id="ARBA00022741"/>
    </source>
</evidence>
<dbReference type="eggNOG" id="arCOG04472">
    <property type="taxonomic scope" value="Archaea"/>
</dbReference>
<keyword evidence="3 5" id="KW-0547">Nucleotide-binding</keyword>
<dbReference type="PANTHER" id="PTHR40392">
    <property type="entry name" value="2-PHOSPHO-L-LACTATE GUANYLYLTRANSFERASE"/>
    <property type="match status" value="1"/>
</dbReference>
<dbReference type="HAMAP" id="MF_02114">
    <property type="entry name" value="CofC"/>
    <property type="match status" value="1"/>
</dbReference>
<name>E1RII0_METP4</name>
<sequence length="212" mass="23515">MVIAVIPFRPENPKTRLSCVLDQAEREKFALMMLRDVVEKTTLAGCSTILLSTEKYHVDGASTVVKELGLNEALNEFLSETDEPILIIMSDIPLVTLENIESILSVESDCAIVPGRGGGTNTIFIKEPSRFRVDFYGASFLDHMNIAKEAGLSVEVIDTFRMSTDIDEKEDLVEILLHGNGESRRYLESLGFTISVNKGRVGVHRDSHEEAL</sequence>
<comment type="subunit">
    <text evidence="5">Homodimer.</text>
</comment>
<keyword evidence="1 5" id="KW-0808">Transferase</keyword>
<dbReference type="Gene3D" id="3.90.550.10">
    <property type="entry name" value="Spore Coat Polysaccharide Biosynthesis Protein SpsA, Chain A"/>
    <property type="match status" value="1"/>
</dbReference>
<evidence type="ECO:0000313" key="6">
    <source>
        <dbReference type="EMBL" id="ADN35493.1"/>
    </source>
</evidence>
<evidence type="ECO:0000256" key="1">
    <source>
        <dbReference type="ARBA" id="ARBA00022679"/>
    </source>
</evidence>
<comment type="catalytic activity">
    <reaction evidence="5">
        <text>(2S)-2-phospholactate + GTP + H(+) = (2S)-lactyl-2-diphospho-5'-guanosine + diphosphate</text>
        <dbReference type="Rhea" id="RHEA:63424"/>
        <dbReference type="ChEBI" id="CHEBI:15378"/>
        <dbReference type="ChEBI" id="CHEBI:33019"/>
        <dbReference type="ChEBI" id="CHEBI:37565"/>
        <dbReference type="ChEBI" id="CHEBI:59435"/>
        <dbReference type="ChEBI" id="CHEBI:59906"/>
        <dbReference type="EC" id="2.7.7.68"/>
    </reaction>
</comment>
<dbReference type="HOGENOM" id="CLU_076569_2_0_2"/>
<dbReference type="Pfam" id="PF01983">
    <property type="entry name" value="CofC"/>
    <property type="match status" value="1"/>
</dbReference>
<dbReference type="GO" id="GO:0043814">
    <property type="term" value="F:phospholactate guanylyltransferase activity"/>
    <property type="evidence" value="ECO:0007669"/>
    <property type="project" value="UniProtKB-EC"/>
</dbReference>
<dbReference type="GO" id="GO:0005525">
    <property type="term" value="F:GTP binding"/>
    <property type="evidence" value="ECO:0007669"/>
    <property type="project" value="UniProtKB-KW"/>
</dbReference>
<dbReference type="InterPro" id="IPR029044">
    <property type="entry name" value="Nucleotide-diphossugar_trans"/>
</dbReference>
<evidence type="ECO:0000256" key="2">
    <source>
        <dbReference type="ARBA" id="ARBA00022695"/>
    </source>
</evidence>
<comment type="function">
    <text evidence="5">Guanylyltransferase that catalyzes the activation of (2S)-2-phospholactate (2-PL) as (2S)-lactyl-2-diphospho-5'-guanosine, via the condensation of 2-PL with GTP. It is involved in the biosynthesis of coenzyme F420, a hydride carrier cofactor.</text>
</comment>
<proteinExistence type="inferred from homology"/>
<dbReference type="SUPFAM" id="SSF53448">
    <property type="entry name" value="Nucleotide-diphospho-sugar transferases"/>
    <property type="match status" value="1"/>
</dbReference>
<dbReference type="InterPro" id="IPR002835">
    <property type="entry name" value="CofC"/>
</dbReference>
<dbReference type="Gene3D" id="6.10.140.50">
    <property type="match status" value="1"/>
</dbReference>
<dbReference type="GO" id="GO:0052645">
    <property type="term" value="P:F420-0 metabolic process"/>
    <property type="evidence" value="ECO:0007669"/>
    <property type="project" value="UniProtKB-UniRule"/>
</dbReference>
<comment type="similarity">
    <text evidence="5">Belongs to the CofC family.</text>
</comment>
<dbReference type="PANTHER" id="PTHR40392:SF1">
    <property type="entry name" value="2-PHOSPHO-L-LACTATE GUANYLYLTRANSFERASE"/>
    <property type="match status" value="1"/>
</dbReference>
<dbReference type="KEGG" id="mpi:Mpet_0719"/>
<keyword evidence="4 5" id="KW-0342">GTP-binding</keyword>
<reference evidence="6 7" key="1">
    <citation type="journal article" date="2010" name="Stand. Genomic Sci.">
        <title>Complete genome sequence of Methanoplanus petrolearius type strain (SEBR 4847).</title>
        <authorList>
            <person name="Brambilla E."/>
            <person name="Djao O.D."/>
            <person name="Daligault H."/>
            <person name="Lapidus A."/>
            <person name="Lucas S."/>
            <person name="Hammon N."/>
            <person name="Nolan M."/>
            <person name="Tice H."/>
            <person name="Cheng J.F."/>
            <person name="Han C."/>
            <person name="Tapia R."/>
            <person name="Goodwin L."/>
            <person name="Pitluck S."/>
            <person name="Liolios K."/>
            <person name="Ivanova N."/>
            <person name="Mavromatis K."/>
            <person name="Mikhailova N."/>
            <person name="Pati A."/>
            <person name="Chen A."/>
            <person name="Palaniappan K."/>
            <person name="Land M."/>
            <person name="Hauser L."/>
            <person name="Chang Y.J."/>
            <person name="Jeffries C.D."/>
            <person name="Rohde M."/>
            <person name="Spring S."/>
            <person name="Sikorski J."/>
            <person name="Goker M."/>
            <person name="Woyke T."/>
            <person name="Bristow J."/>
            <person name="Eisen J.A."/>
            <person name="Markowitz V."/>
            <person name="Hugenholtz P."/>
            <person name="Kyrpides N.C."/>
            <person name="Klenk H.P."/>
        </authorList>
    </citation>
    <scope>NUCLEOTIDE SEQUENCE [LARGE SCALE GENOMIC DNA]</scope>
    <source>
        <strain evidence="7">DSM 11571 / OCM 486 / SEBR 4847</strain>
    </source>
</reference>
<organism evidence="6 7">
    <name type="scientific">Methanolacinia petrolearia (strain DSM 11571 / OCM 486 / SEBR 4847)</name>
    <name type="common">Methanoplanus petrolearius</name>
    <dbReference type="NCBI Taxonomy" id="679926"/>
    <lineage>
        <taxon>Archaea</taxon>
        <taxon>Methanobacteriati</taxon>
        <taxon>Methanobacteriota</taxon>
        <taxon>Stenosarchaea group</taxon>
        <taxon>Methanomicrobia</taxon>
        <taxon>Methanomicrobiales</taxon>
        <taxon>Methanomicrobiaceae</taxon>
        <taxon>Methanolacinia</taxon>
    </lineage>
</organism>
<protein>
    <recommendedName>
        <fullName evidence="5">2-phospho-L-lactate guanylyltransferase</fullName>
        <shortName evidence="5">LP guanylyltransferase</shortName>
        <ecNumber evidence="5">2.7.7.68</ecNumber>
    </recommendedName>
</protein>
<accession>E1RII0</accession>
<evidence type="ECO:0000256" key="5">
    <source>
        <dbReference type="HAMAP-Rule" id="MF_02114"/>
    </source>
</evidence>
<dbReference type="EMBL" id="CP002117">
    <property type="protein sequence ID" value="ADN35493.1"/>
    <property type="molecule type" value="Genomic_DNA"/>
</dbReference>
<evidence type="ECO:0000256" key="4">
    <source>
        <dbReference type="ARBA" id="ARBA00023134"/>
    </source>
</evidence>
<dbReference type="EC" id="2.7.7.68" evidence="5"/>
<dbReference type="RefSeq" id="WP_013328671.1">
    <property type="nucleotide sequence ID" value="NC_014507.1"/>
</dbReference>
<dbReference type="Proteomes" id="UP000006565">
    <property type="component" value="Chromosome"/>
</dbReference>
<dbReference type="STRING" id="679926.Mpet_0719"/>
<keyword evidence="7" id="KW-1185">Reference proteome</keyword>
<dbReference type="AlphaFoldDB" id="E1RII0"/>
<gene>
    <name evidence="5" type="primary">cofC</name>
    <name evidence="6" type="ordered locus">Mpet_0719</name>
</gene>